<dbReference type="InterPro" id="IPR038109">
    <property type="entry name" value="DNA_bind_recomb_sf"/>
</dbReference>
<reference evidence="5" key="1">
    <citation type="submission" date="2020-11" db="EMBL/GenBank/DDBJ databases">
        <title>Nocardia NEAU-351.nov., a novel actinomycete isolated from the cow dung.</title>
        <authorList>
            <person name="Zhang X."/>
        </authorList>
    </citation>
    <scope>NUCLEOTIDE SEQUENCE</scope>
    <source>
        <strain evidence="5">NEAU-351</strain>
    </source>
</reference>
<evidence type="ECO:0000259" key="4">
    <source>
        <dbReference type="Pfam" id="PF13408"/>
    </source>
</evidence>
<evidence type="ECO:0000256" key="2">
    <source>
        <dbReference type="ARBA" id="ARBA00023172"/>
    </source>
</evidence>
<dbReference type="EMBL" id="JADMLG010000013">
    <property type="protein sequence ID" value="MBH0779945.1"/>
    <property type="molecule type" value="Genomic_DNA"/>
</dbReference>
<dbReference type="InterPro" id="IPR050639">
    <property type="entry name" value="SSR_resolvase"/>
</dbReference>
<dbReference type="Pfam" id="PF13408">
    <property type="entry name" value="Zn_ribbon_recom"/>
    <property type="match status" value="1"/>
</dbReference>
<keyword evidence="1" id="KW-0238">DNA-binding</keyword>
<evidence type="ECO:0000313" key="6">
    <source>
        <dbReference type="Proteomes" id="UP000655751"/>
    </source>
</evidence>
<dbReference type="PANTHER" id="PTHR30461">
    <property type="entry name" value="DNA-INVERTASE FROM LAMBDOID PROPHAGE"/>
    <property type="match status" value="1"/>
</dbReference>
<evidence type="ECO:0000256" key="3">
    <source>
        <dbReference type="SAM" id="MobiDB-lite"/>
    </source>
</evidence>
<keyword evidence="2" id="KW-0233">DNA recombination</keyword>
<dbReference type="PANTHER" id="PTHR30461:SF2">
    <property type="entry name" value="SERINE RECOMBINASE PINE-RELATED"/>
    <property type="match status" value="1"/>
</dbReference>
<evidence type="ECO:0000256" key="1">
    <source>
        <dbReference type="ARBA" id="ARBA00023125"/>
    </source>
</evidence>
<comment type="caution">
    <text evidence="5">The sequence shown here is derived from an EMBL/GenBank/DDBJ whole genome shotgun (WGS) entry which is preliminary data.</text>
</comment>
<name>A0A931N2W2_9NOCA</name>
<feature type="compositionally biased region" description="Basic and acidic residues" evidence="3">
    <location>
        <begin position="296"/>
        <end position="329"/>
    </location>
</feature>
<sequence length="362" mass="40647">MLKDPYYAGFIVYKGHIYPGRHEPLVSHELFDRVQNVLNLRSAKGQRDRVHAHYLRGELFCGRCHRKGRTSRLIFTKATSHTGRKYDYFKCRVRQEGLCDLPHVPAPAIEDAIIEHYRTAQLPKDFIDVVTAHLDDTVNDQQTSTRELHASLNRQLTRLTEQEARLVDALADDTLPADQIRLKMRNIKIQRTRIQASLTDTGAELAIGEKVLRQALQALCDPHSLYSHAADDARRLLNQTFYERFFVDDTTETIVSDSTRTPLLQEFYEATHAHQRNRASTPGAGIVATRARQRHASPDGHDVRGASPAHDKSPDRLHAVEAPDPDNTKTDSLTLADVFSVNGLNKAVMVGAEGIEPPTAGV</sequence>
<dbReference type="Gene3D" id="3.90.1750.20">
    <property type="entry name" value="Putative Large Serine Recombinase, Chain B, Domain 2"/>
    <property type="match status" value="1"/>
</dbReference>
<organism evidence="5 6">
    <name type="scientific">Nocardia bovistercoris</name>
    <dbReference type="NCBI Taxonomy" id="2785916"/>
    <lineage>
        <taxon>Bacteria</taxon>
        <taxon>Bacillati</taxon>
        <taxon>Actinomycetota</taxon>
        <taxon>Actinomycetes</taxon>
        <taxon>Mycobacteriales</taxon>
        <taxon>Nocardiaceae</taxon>
        <taxon>Nocardia</taxon>
    </lineage>
</organism>
<feature type="domain" description="Recombinase zinc beta ribbon" evidence="4">
    <location>
        <begin position="55"/>
        <end position="118"/>
    </location>
</feature>
<accession>A0A931N2W2</accession>
<dbReference type="InterPro" id="IPR025827">
    <property type="entry name" value="Zn_ribbon_recom_dom"/>
</dbReference>
<dbReference type="AlphaFoldDB" id="A0A931N2W2"/>
<feature type="region of interest" description="Disordered" evidence="3">
    <location>
        <begin position="291"/>
        <end position="331"/>
    </location>
</feature>
<dbReference type="Proteomes" id="UP000655751">
    <property type="component" value="Unassembled WGS sequence"/>
</dbReference>
<keyword evidence="6" id="KW-1185">Reference proteome</keyword>
<evidence type="ECO:0000313" key="5">
    <source>
        <dbReference type="EMBL" id="MBH0779945.1"/>
    </source>
</evidence>
<dbReference type="GO" id="GO:0000150">
    <property type="term" value="F:DNA strand exchange activity"/>
    <property type="evidence" value="ECO:0007669"/>
    <property type="project" value="TreeGrafter"/>
</dbReference>
<protein>
    <submittedName>
        <fullName evidence="5">Recombinase zinc beta ribbon domain-containing protein</fullName>
    </submittedName>
</protein>
<proteinExistence type="predicted"/>
<dbReference type="GO" id="GO:0003677">
    <property type="term" value="F:DNA binding"/>
    <property type="evidence" value="ECO:0007669"/>
    <property type="project" value="UniProtKB-KW"/>
</dbReference>
<gene>
    <name evidence="5" type="ORF">IT779_27095</name>
</gene>